<keyword evidence="2" id="KW-0833">Ubl conjugation pathway</keyword>
<feature type="compositionally biased region" description="Basic residues" evidence="4">
    <location>
        <begin position="511"/>
        <end position="528"/>
    </location>
</feature>
<protein>
    <submittedName>
        <fullName evidence="6">11137_t:CDS:1</fullName>
    </submittedName>
</protein>
<feature type="compositionally biased region" description="Low complexity" evidence="4">
    <location>
        <begin position="280"/>
        <end position="317"/>
    </location>
</feature>
<evidence type="ECO:0000256" key="4">
    <source>
        <dbReference type="SAM" id="MobiDB-lite"/>
    </source>
</evidence>
<feature type="region of interest" description="Disordered" evidence="4">
    <location>
        <begin position="246"/>
        <end position="345"/>
    </location>
</feature>
<dbReference type="SUPFAM" id="SSF54495">
    <property type="entry name" value="UBC-like"/>
    <property type="match status" value="1"/>
</dbReference>
<feature type="domain" description="UBC core" evidence="5">
    <location>
        <begin position="31"/>
        <end position="177"/>
    </location>
</feature>
<accession>A0A9N8VIM0</accession>
<feature type="region of interest" description="Disordered" evidence="4">
    <location>
        <begin position="186"/>
        <end position="226"/>
    </location>
</feature>
<dbReference type="PROSITE" id="PS50127">
    <property type="entry name" value="UBC_2"/>
    <property type="match status" value="1"/>
</dbReference>
<feature type="region of interest" description="Disordered" evidence="4">
    <location>
        <begin position="380"/>
        <end position="407"/>
    </location>
</feature>
<dbReference type="OrthoDB" id="2440192at2759"/>
<feature type="region of interest" description="Disordered" evidence="4">
    <location>
        <begin position="427"/>
        <end position="550"/>
    </location>
</feature>
<sequence>MEPTSTHSTSSNNESLRKTQSNSRIIKDSNSVLNRLKSELKQLMFSQPPGVSAFPDSDNLFSWVGSITGPEGTIYEGLTYKIIMKFPSDYPFSAPCVQFQTRCYHPNIDEIGNICLDILKDNWSAIYNVTSILISLQSLLGEPNIDSPLNNEAAELWAKPEGSVVTHPRSHIKQLWSSVFGQYQKNSKDMSQPNTDHIPSSSSPTHHWITDDEDEDQKGSCTTPSKNTAKRYATYELNWQDNNSSDYFDCDSNDDIPDHNINSQNNDTPVDDSVQPARCSSPNTSPLTIPSPSTSQEPSQQNDQPRSTSSHSKSSFPPISPINTMSRPESRVSTDNEPQSPFGGITVTTVKVVDILHSPTLSPNEEDPSMRSFAGKDESTIHTRSNNNNNNFIVNKNQSMNSRPKPLNLSATVPVIHEHKQNINKFSLPQTPQHQPPLPQSRVKDISTEDSKMLKQKKRSSMIRSQKSRGGKGKSFNTNSKQPPSMIPNEQSFIDPRLLAQRSPFRSPSKTNRRQVKRGGNVNKKKLSQKNMEFAPTSNPVHSNDPTDMEADLLPVKNQTYPWLPGSSKPPQLLHASLVPLPRPSVNPKRNSKVLSSNPNRLSRVNPQRKRESIIVPNPNRASLVFRRHILEESLMMSFGGMVGNVNSKPQPPQISRPIIKRKAKKCSNAKVEDREARRERRRKEKLEKRFAEEASNNSNNVNVQIEGVKLENKNGDEIVTKTLEQNRIIEYQELAEKVEMRKKENQSSPTKSSQDTTMSDYFSQRRSKDDVSSSPPERKKDDESPHCEPKPPHLVARSNSLEHILSKEMSKRKQPPYSPPNSPPSPVSRTPRPIPLEESESDSFQPLPSPVLTSNKYQKVGINILGGIFNKQTVRDATSPPVSQMSSPVLHQMPSPLSPRSPSAPIPLVLPLRSPINNPPQSPPLSPSKTLRFPQQLPRIGRPRRGVENDPSSPPAIPDPEKLRKMERFEALIANSEMSSSKKPITGKIKALITNTSTVVTTAASSSSITNSNPSIGVPLNSNFLGRSSETNSESQKENRQKYLARNSSSTNSVAGSVHYRPEEKAKLGKPSQVDVDGVIRVTLTPAVCR</sequence>
<evidence type="ECO:0000313" key="7">
    <source>
        <dbReference type="Proteomes" id="UP000789570"/>
    </source>
</evidence>
<feature type="region of interest" description="Disordered" evidence="4">
    <location>
        <begin position="662"/>
        <end position="697"/>
    </location>
</feature>
<evidence type="ECO:0000256" key="1">
    <source>
        <dbReference type="ARBA" id="ARBA00022679"/>
    </source>
</evidence>
<feature type="region of interest" description="Disordered" evidence="4">
    <location>
        <begin position="741"/>
        <end position="854"/>
    </location>
</feature>
<dbReference type="PROSITE" id="PS00183">
    <property type="entry name" value="UBC_1"/>
    <property type="match status" value="1"/>
</dbReference>
<comment type="caution">
    <text evidence="6">The sequence shown here is derived from an EMBL/GenBank/DDBJ whole genome shotgun (WGS) entry which is preliminary data.</text>
</comment>
<proteinExistence type="predicted"/>
<evidence type="ECO:0000256" key="2">
    <source>
        <dbReference type="ARBA" id="ARBA00022786"/>
    </source>
</evidence>
<feature type="region of interest" description="Disordered" evidence="4">
    <location>
        <begin position="1008"/>
        <end position="1071"/>
    </location>
</feature>
<dbReference type="PANTHER" id="PTHR24067">
    <property type="entry name" value="UBIQUITIN-CONJUGATING ENZYME E2"/>
    <property type="match status" value="1"/>
</dbReference>
<keyword evidence="7" id="KW-1185">Reference proteome</keyword>
<feature type="compositionally biased region" description="Polar residues" evidence="4">
    <location>
        <begin position="12"/>
        <end position="22"/>
    </location>
</feature>
<feature type="compositionally biased region" description="Low complexity" evidence="4">
    <location>
        <begin position="386"/>
        <end position="397"/>
    </location>
</feature>
<feature type="compositionally biased region" description="Basic and acidic residues" evidence="4">
    <location>
        <begin position="671"/>
        <end position="693"/>
    </location>
</feature>
<feature type="region of interest" description="Disordered" evidence="4">
    <location>
        <begin position="876"/>
        <end position="965"/>
    </location>
</feature>
<feature type="compositionally biased region" description="Polar residues" evidence="4">
    <location>
        <begin position="475"/>
        <end position="492"/>
    </location>
</feature>
<name>A0A9N8VIM0_9GLOM</name>
<evidence type="ECO:0000259" key="5">
    <source>
        <dbReference type="PROSITE" id="PS50127"/>
    </source>
</evidence>
<dbReference type="InterPro" id="IPR000608">
    <property type="entry name" value="UBC"/>
</dbReference>
<feature type="region of interest" description="Disordered" evidence="4">
    <location>
        <begin position="581"/>
        <end position="609"/>
    </location>
</feature>
<feature type="compositionally biased region" description="Polar residues" evidence="4">
    <location>
        <begin position="843"/>
        <end position="854"/>
    </location>
</feature>
<feature type="compositionally biased region" description="Basic and acidic residues" evidence="4">
    <location>
        <begin position="767"/>
        <end position="792"/>
    </location>
</feature>
<gene>
    <name evidence="6" type="ORF">FCALED_LOCUS1407</name>
</gene>
<dbReference type="GO" id="GO:0016740">
    <property type="term" value="F:transferase activity"/>
    <property type="evidence" value="ECO:0007669"/>
    <property type="project" value="UniProtKB-KW"/>
</dbReference>
<dbReference type="InterPro" id="IPR050113">
    <property type="entry name" value="Ub_conjugating_enzyme"/>
</dbReference>
<dbReference type="InterPro" id="IPR016135">
    <property type="entry name" value="UBQ-conjugating_enzyme/RWD"/>
</dbReference>
<feature type="compositionally biased region" description="Pro residues" evidence="4">
    <location>
        <begin position="897"/>
        <end position="906"/>
    </location>
</feature>
<keyword evidence="1" id="KW-0808">Transferase</keyword>
<feature type="compositionally biased region" description="Polar residues" evidence="4">
    <location>
        <begin position="1047"/>
        <end position="1056"/>
    </location>
</feature>
<reference evidence="6" key="1">
    <citation type="submission" date="2021-06" db="EMBL/GenBank/DDBJ databases">
        <authorList>
            <person name="Kallberg Y."/>
            <person name="Tangrot J."/>
            <person name="Rosling A."/>
        </authorList>
    </citation>
    <scope>NUCLEOTIDE SEQUENCE</scope>
    <source>
        <strain evidence="6">UK204</strain>
    </source>
</reference>
<feature type="compositionally biased region" description="Basic residues" evidence="4">
    <location>
        <begin position="454"/>
        <end position="472"/>
    </location>
</feature>
<feature type="compositionally biased region" description="Pro residues" evidence="4">
    <location>
        <begin position="918"/>
        <end position="927"/>
    </location>
</feature>
<dbReference type="SMART" id="SM00212">
    <property type="entry name" value="UBCc"/>
    <property type="match status" value="1"/>
</dbReference>
<feature type="compositionally biased region" description="Basic and acidic residues" evidence="4">
    <location>
        <begin position="442"/>
        <end position="453"/>
    </location>
</feature>
<dbReference type="Gene3D" id="3.10.110.10">
    <property type="entry name" value="Ubiquitin Conjugating Enzyme"/>
    <property type="match status" value="1"/>
</dbReference>
<evidence type="ECO:0000256" key="3">
    <source>
        <dbReference type="PROSITE-ProRule" id="PRU10133"/>
    </source>
</evidence>
<feature type="compositionally biased region" description="Polar residues" evidence="4">
    <location>
        <begin position="536"/>
        <end position="546"/>
    </location>
</feature>
<feature type="compositionally biased region" description="Low complexity" evidence="4">
    <location>
        <begin position="1"/>
        <end position="11"/>
    </location>
</feature>
<feature type="compositionally biased region" description="Polar residues" evidence="4">
    <location>
        <begin position="593"/>
        <end position="606"/>
    </location>
</feature>
<organism evidence="6 7">
    <name type="scientific">Funneliformis caledonium</name>
    <dbReference type="NCBI Taxonomy" id="1117310"/>
    <lineage>
        <taxon>Eukaryota</taxon>
        <taxon>Fungi</taxon>
        <taxon>Fungi incertae sedis</taxon>
        <taxon>Mucoromycota</taxon>
        <taxon>Glomeromycotina</taxon>
        <taxon>Glomeromycetes</taxon>
        <taxon>Glomerales</taxon>
        <taxon>Glomeraceae</taxon>
        <taxon>Funneliformis</taxon>
    </lineage>
</organism>
<feature type="region of interest" description="Disordered" evidence="4">
    <location>
        <begin position="1"/>
        <end position="22"/>
    </location>
</feature>
<feature type="compositionally biased region" description="Polar residues" evidence="4">
    <location>
        <begin position="1021"/>
        <end position="1035"/>
    </location>
</feature>
<dbReference type="InterPro" id="IPR023313">
    <property type="entry name" value="UBQ-conjugating_AS"/>
</dbReference>
<feature type="compositionally biased region" description="Polar residues" evidence="4">
    <location>
        <begin position="747"/>
        <end position="765"/>
    </location>
</feature>
<feature type="compositionally biased region" description="Polar residues" evidence="4">
    <location>
        <begin position="876"/>
        <end position="890"/>
    </location>
</feature>
<evidence type="ECO:0000313" key="6">
    <source>
        <dbReference type="EMBL" id="CAG8454275.1"/>
    </source>
</evidence>
<dbReference type="EMBL" id="CAJVPQ010000182">
    <property type="protein sequence ID" value="CAG8454275.1"/>
    <property type="molecule type" value="Genomic_DNA"/>
</dbReference>
<feature type="active site" description="Glycyl thioester intermediate" evidence="3">
    <location>
        <position position="115"/>
    </location>
</feature>
<feature type="compositionally biased region" description="Pro residues" evidence="4">
    <location>
        <begin position="817"/>
        <end position="827"/>
    </location>
</feature>
<dbReference type="CDD" id="cd23791">
    <property type="entry name" value="UBCc_UBE2C"/>
    <property type="match status" value="1"/>
</dbReference>
<dbReference type="Proteomes" id="UP000789570">
    <property type="component" value="Unassembled WGS sequence"/>
</dbReference>
<dbReference type="AlphaFoldDB" id="A0A9N8VIM0"/>
<dbReference type="Pfam" id="PF00179">
    <property type="entry name" value="UQ_con"/>
    <property type="match status" value="1"/>
</dbReference>
<feature type="compositionally biased region" description="Polar residues" evidence="4">
    <location>
        <begin position="186"/>
        <end position="205"/>
    </location>
</feature>